<evidence type="ECO:0000313" key="2">
    <source>
        <dbReference type="Proteomes" id="UP000682782"/>
    </source>
</evidence>
<protein>
    <submittedName>
        <fullName evidence="1">Chromate transporter</fullName>
    </submittedName>
</protein>
<gene>
    <name evidence="1" type="ORF">JYE49_10450</name>
</gene>
<dbReference type="Proteomes" id="UP000682782">
    <property type="component" value="Chromosome"/>
</dbReference>
<sequence>MIYLELLIGFLKVGLFSFGGAYAAIPLIREVVLSYGWVTEEILTDMIAVSESTPGPIMVNLATYVGTSQAGIPGAIIATLASILPAFVIILLIMEVMKHTLNNKYAQAVMRGLQSCVIGVITAVGIHMLYKNAILPLTGAEADWRPLALAVVLAVIYFGSRKIKKLKKGISPILLIGISAILGIIIF</sequence>
<evidence type="ECO:0000313" key="1">
    <source>
        <dbReference type="EMBL" id="QUC66280.1"/>
    </source>
</evidence>
<name>A0AC61MV13_9FIRM</name>
<reference evidence="1" key="1">
    <citation type="submission" date="2021-01" db="EMBL/GenBank/DDBJ databases">
        <title>Complete genome sequence of Clostridiales bacterium R-7.</title>
        <authorList>
            <person name="Mahoney-Kurpe S.C."/>
            <person name="Palevich N."/>
            <person name="Koike S."/>
            <person name="Moon C.D."/>
            <person name="Attwood G.T."/>
        </authorList>
    </citation>
    <scope>NUCLEOTIDE SEQUENCE</scope>
    <source>
        <strain evidence="1">R-7</strain>
    </source>
</reference>
<dbReference type="EMBL" id="CP068393">
    <property type="protein sequence ID" value="QUC66280.1"/>
    <property type="molecule type" value="Genomic_DNA"/>
</dbReference>
<keyword evidence="2" id="KW-1185">Reference proteome</keyword>
<proteinExistence type="predicted"/>
<organism evidence="1 2">
    <name type="scientific">Aristaeella hokkaidonensis</name>
    <dbReference type="NCBI Taxonomy" id="3046382"/>
    <lineage>
        <taxon>Bacteria</taxon>
        <taxon>Bacillati</taxon>
        <taxon>Bacillota</taxon>
        <taxon>Clostridia</taxon>
        <taxon>Eubacteriales</taxon>
        <taxon>Aristaeellaceae</taxon>
        <taxon>Aristaeella</taxon>
    </lineage>
</organism>
<accession>A0AC61MV13</accession>